<gene>
    <name evidence="5" type="primary">LOC100373507</name>
</gene>
<evidence type="ECO:0000313" key="5">
    <source>
        <dbReference type="RefSeq" id="XP_006814587.1"/>
    </source>
</evidence>
<accession>A0ABM0M3J6</accession>
<evidence type="ECO:0000259" key="3">
    <source>
        <dbReference type="PROSITE" id="PS50097"/>
    </source>
</evidence>
<dbReference type="SUPFAM" id="SSF117281">
    <property type="entry name" value="Kelch motif"/>
    <property type="match status" value="1"/>
</dbReference>
<evidence type="ECO:0000256" key="2">
    <source>
        <dbReference type="ARBA" id="ARBA00022737"/>
    </source>
</evidence>
<dbReference type="GeneID" id="100373507"/>
<dbReference type="SMART" id="SM00612">
    <property type="entry name" value="Kelch"/>
    <property type="match status" value="6"/>
</dbReference>
<dbReference type="Pfam" id="PF24681">
    <property type="entry name" value="Kelch_KLHDC2_KLHL20_DRC7"/>
    <property type="match status" value="1"/>
</dbReference>
<dbReference type="InterPro" id="IPR017096">
    <property type="entry name" value="BTB-kelch_protein"/>
</dbReference>
<dbReference type="PROSITE" id="PS50097">
    <property type="entry name" value="BTB"/>
    <property type="match status" value="1"/>
</dbReference>
<dbReference type="Pfam" id="PF07707">
    <property type="entry name" value="BACK"/>
    <property type="match status" value="1"/>
</dbReference>
<sequence length="570" mass="63962">MQGMNALRRQNILCDLTLIVEERRFQVHRSVLAAFSGYFRDLLNGPPEDTDDSEIILEGLSSHGLELVINFIYTAEIDLSIQNVPKVLEATTCLEMPSIIDICSDFLKGELLIENCVEILNIGTSYNVSDLRVFAEGFILANFKEITDKGVFQELNDRQMNDCLKSNKLAMYDETEVFQTVVRWLQLTPIRLPYSGKLMRNVRLSLIPPDDLVDKVQSHGFMMNDPACNSLLIDAFKYHATPHRQPCMQSMSSMLRSSNELFITVGGLRDNGATTNVECLNTFNGATYHLSQAPSRLVDHSVATLANFMYVVGGQTSGSPGGEHSLATVYRYDPRINTWVTLPTMMERRSNFHLCVIANKLYAACGWKGRHERTRSVEYYDPQKNQWSFVAPYPVSAVAPAGAVFDGILYISGGYGGQYSNAVNAYNPTTNTWEARMSMQTARAWHSMVTVRSKIYAIGGNCKDGNGKRIDVLNTECYNPLSDQWHTLPSDLPSGCSVTNAVVMKGNIYVVGGYEWKTKQSKRSVLCYYVDDDRWGWKSDMVNTLNGMACCTLILPQDVPNDPRFQLDVE</sequence>
<keyword evidence="1" id="KW-0880">Kelch repeat</keyword>
<evidence type="ECO:0000313" key="4">
    <source>
        <dbReference type="Proteomes" id="UP000694865"/>
    </source>
</evidence>
<dbReference type="Pfam" id="PF00651">
    <property type="entry name" value="BTB"/>
    <property type="match status" value="1"/>
</dbReference>
<name>A0ABM0M3J6_SACKO</name>
<reference evidence="5" key="1">
    <citation type="submission" date="2025-08" db="UniProtKB">
        <authorList>
            <consortium name="RefSeq"/>
        </authorList>
    </citation>
    <scope>IDENTIFICATION</scope>
    <source>
        <tissue evidence="5">Testes</tissue>
    </source>
</reference>
<dbReference type="Pfam" id="PF01344">
    <property type="entry name" value="Kelch_1"/>
    <property type="match status" value="1"/>
</dbReference>
<dbReference type="PIRSF" id="PIRSF037037">
    <property type="entry name" value="Kelch-like_protein_gigaxonin"/>
    <property type="match status" value="1"/>
</dbReference>
<dbReference type="Gene3D" id="1.25.40.420">
    <property type="match status" value="1"/>
</dbReference>
<dbReference type="PANTHER" id="PTHR45632:SF17">
    <property type="entry name" value="KELCH-LIKE PROTEIN 31"/>
    <property type="match status" value="1"/>
</dbReference>
<keyword evidence="2" id="KW-0677">Repeat</keyword>
<dbReference type="Gene3D" id="3.30.710.10">
    <property type="entry name" value="Potassium Channel Kv1.1, Chain A"/>
    <property type="match status" value="1"/>
</dbReference>
<dbReference type="SMART" id="SM00875">
    <property type="entry name" value="BACK"/>
    <property type="match status" value="1"/>
</dbReference>
<dbReference type="PANTHER" id="PTHR45632">
    <property type="entry name" value="LD33804P"/>
    <property type="match status" value="1"/>
</dbReference>
<dbReference type="SUPFAM" id="SSF54695">
    <property type="entry name" value="POZ domain"/>
    <property type="match status" value="1"/>
</dbReference>
<dbReference type="Gene3D" id="2.120.10.80">
    <property type="entry name" value="Kelch-type beta propeller"/>
    <property type="match status" value="1"/>
</dbReference>
<evidence type="ECO:0000256" key="1">
    <source>
        <dbReference type="ARBA" id="ARBA00022441"/>
    </source>
</evidence>
<dbReference type="InterPro" id="IPR000210">
    <property type="entry name" value="BTB/POZ_dom"/>
</dbReference>
<dbReference type="Proteomes" id="UP000694865">
    <property type="component" value="Unplaced"/>
</dbReference>
<proteinExistence type="predicted"/>
<feature type="domain" description="BTB" evidence="3">
    <location>
        <begin position="14"/>
        <end position="81"/>
    </location>
</feature>
<dbReference type="InterPro" id="IPR011705">
    <property type="entry name" value="BACK"/>
</dbReference>
<dbReference type="RefSeq" id="XP_006814587.1">
    <property type="nucleotide sequence ID" value="XM_006814524.1"/>
</dbReference>
<dbReference type="InterPro" id="IPR015915">
    <property type="entry name" value="Kelch-typ_b-propeller"/>
</dbReference>
<protein>
    <submittedName>
        <fullName evidence="5">Kelch-like protein 9-like</fullName>
    </submittedName>
</protein>
<keyword evidence="4" id="KW-1185">Reference proteome</keyword>
<dbReference type="InterPro" id="IPR006652">
    <property type="entry name" value="Kelch_1"/>
</dbReference>
<dbReference type="SMART" id="SM00225">
    <property type="entry name" value="BTB"/>
    <property type="match status" value="1"/>
</dbReference>
<dbReference type="InterPro" id="IPR011333">
    <property type="entry name" value="SKP1/BTB/POZ_sf"/>
</dbReference>
<organism evidence="4 5">
    <name type="scientific">Saccoglossus kowalevskii</name>
    <name type="common">Acorn worm</name>
    <dbReference type="NCBI Taxonomy" id="10224"/>
    <lineage>
        <taxon>Eukaryota</taxon>
        <taxon>Metazoa</taxon>
        <taxon>Hemichordata</taxon>
        <taxon>Enteropneusta</taxon>
        <taxon>Harrimaniidae</taxon>
        <taxon>Saccoglossus</taxon>
    </lineage>
</organism>